<feature type="domain" description="ABC transporter" evidence="11">
    <location>
        <begin position="1"/>
        <end position="237"/>
    </location>
</feature>
<dbReference type="InterPro" id="IPR050095">
    <property type="entry name" value="ECF_ABC_transporter_ATP-bd"/>
</dbReference>
<sequence length="607" mass="65416">MSDDYPSLLAARGERVLELRPGTITVLMGPNGAGKTHRLEQLAGLRAPDGARIRFGKEPLWLPGKKKAPRLNRQALLQYAYAAQSPEEQLFARTAEEELRAALAPYSLTAQAQDERIGSSLEAVGWDDSWRVRGPFRMSGGEKRRLALACLLAAPARWLLMDEPTAGLDAAGQHLVAERMREKRAEGCGILIVSHDSEWALQLADRVWLLTAAGELRELEREELLARPDYWEEAGLPLPAWLSAAGSLIRGGLPPELALDPVAAAAEWARREQAAAGSEAPDVPGAALSDAGARLALAGRISLASRAAAEPRAAFSRDVPCGALDAAEPLAAASLGEAGMRRGSGGDGRAVKRDERTSRSPSRRAGTGPLASLDPRAVWLSYVMLSLAIFALREWSGVAAAGAVVAAALALGRISLRRWRAAIFGFALFTLLVSALAGIGWNGTFRIDAFWMSLHSMARTFLVMLLGLGLAMAITPLRLKRSLELLLSVRGTLPVLAQKIVLTLTLIVRFIPVLLSEWQRFARFAIARDKETGRSAGSAIRRIRGTAMPLLLGLFRMGEQVAFALESRGVGSRKTPALARTERWRKRDSALVLVSAAIAGALWLLFS</sequence>
<keyword evidence="3" id="KW-0813">Transport</keyword>
<keyword evidence="8 10" id="KW-0472">Membrane</keyword>
<dbReference type="GO" id="GO:0016887">
    <property type="term" value="F:ATP hydrolysis activity"/>
    <property type="evidence" value="ECO:0007669"/>
    <property type="project" value="InterPro"/>
</dbReference>
<evidence type="ECO:0000313" key="12">
    <source>
        <dbReference type="EMBL" id="MBB6732374.1"/>
    </source>
</evidence>
<dbReference type="InterPro" id="IPR003339">
    <property type="entry name" value="ABC/ECF_trnsptr_transmembrane"/>
</dbReference>
<comment type="caution">
    <text evidence="12">The sequence shown here is derived from an EMBL/GenBank/DDBJ whole genome shotgun (WGS) entry which is preliminary data.</text>
</comment>
<protein>
    <submittedName>
        <fullName evidence="12">ATP-binding cassette domain-containing protein</fullName>
    </submittedName>
</protein>
<dbReference type="SUPFAM" id="SSF52540">
    <property type="entry name" value="P-loop containing nucleoside triphosphate hydrolases"/>
    <property type="match status" value="1"/>
</dbReference>
<comment type="subcellular location">
    <subcellularLocation>
        <location evidence="1">Membrane</location>
        <topology evidence="1">Multi-pass membrane protein</topology>
    </subcellularLocation>
</comment>
<dbReference type="Gene3D" id="3.40.50.300">
    <property type="entry name" value="P-loop containing nucleotide triphosphate hydrolases"/>
    <property type="match status" value="1"/>
</dbReference>
<dbReference type="SMART" id="SM00382">
    <property type="entry name" value="AAA"/>
    <property type="match status" value="1"/>
</dbReference>
<evidence type="ECO:0000256" key="5">
    <source>
        <dbReference type="ARBA" id="ARBA00022741"/>
    </source>
</evidence>
<feature type="transmembrane region" description="Helical" evidence="10">
    <location>
        <begin position="590"/>
        <end position="606"/>
    </location>
</feature>
<evidence type="ECO:0000256" key="1">
    <source>
        <dbReference type="ARBA" id="ARBA00004141"/>
    </source>
</evidence>
<dbReference type="AlphaFoldDB" id="A0A7X0SP03"/>
<proteinExistence type="inferred from homology"/>
<evidence type="ECO:0000256" key="7">
    <source>
        <dbReference type="ARBA" id="ARBA00022989"/>
    </source>
</evidence>
<dbReference type="InterPro" id="IPR003439">
    <property type="entry name" value="ABC_transporter-like_ATP-bd"/>
</dbReference>
<dbReference type="GO" id="GO:0043190">
    <property type="term" value="C:ATP-binding cassette (ABC) transporter complex"/>
    <property type="evidence" value="ECO:0007669"/>
    <property type="project" value="TreeGrafter"/>
</dbReference>
<feature type="transmembrane region" description="Helical" evidence="10">
    <location>
        <begin position="379"/>
        <end position="409"/>
    </location>
</feature>
<dbReference type="InterPro" id="IPR003593">
    <property type="entry name" value="AAA+_ATPase"/>
</dbReference>
<keyword evidence="13" id="KW-1185">Reference proteome</keyword>
<evidence type="ECO:0000256" key="6">
    <source>
        <dbReference type="ARBA" id="ARBA00022840"/>
    </source>
</evidence>
<evidence type="ECO:0000256" key="10">
    <source>
        <dbReference type="SAM" id="Phobius"/>
    </source>
</evidence>
<evidence type="ECO:0000259" key="11">
    <source>
        <dbReference type="PROSITE" id="PS50893"/>
    </source>
</evidence>
<organism evidence="12 13">
    <name type="scientific">Cohnella zeiphila</name>
    <dbReference type="NCBI Taxonomy" id="2761120"/>
    <lineage>
        <taxon>Bacteria</taxon>
        <taxon>Bacillati</taxon>
        <taxon>Bacillota</taxon>
        <taxon>Bacilli</taxon>
        <taxon>Bacillales</taxon>
        <taxon>Paenibacillaceae</taxon>
        <taxon>Cohnella</taxon>
    </lineage>
</organism>
<dbReference type="PANTHER" id="PTHR43553:SF24">
    <property type="entry name" value="ENERGY-COUPLING FACTOR TRANSPORTER ATP-BINDING PROTEIN ECFA1"/>
    <property type="match status" value="1"/>
</dbReference>
<evidence type="ECO:0000313" key="13">
    <source>
        <dbReference type="Proteomes" id="UP000564644"/>
    </source>
</evidence>
<dbReference type="Proteomes" id="UP000564644">
    <property type="component" value="Unassembled WGS sequence"/>
</dbReference>
<evidence type="ECO:0000256" key="4">
    <source>
        <dbReference type="ARBA" id="ARBA00022692"/>
    </source>
</evidence>
<dbReference type="PANTHER" id="PTHR43553">
    <property type="entry name" value="HEAVY METAL TRANSPORTER"/>
    <property type="match status" value="1"/>
</dbReference>
<evidence type="ECO:0000256" key="3">
    <source>
        <dbReference type="ARBA" id="ARBA00022448"/>
    </source>
</evidence>
<reference evidence="12 13" key="1">
    <citation type="submission" date="2020-08" db="EMBL/GenBank/DDBJ databases">
        <title>Cohnella phylogeny.</title>
        <authorList>
            <person name="Dunlap C."/>
        </authorList>
    </citation>
    <scope>NUCLEOTIDE SEQUENCE [LARGE SCALE GENOMIC DNA]</scope>
    <source>
        <strain evidence="12 13">CBP 2801</strain>
    </source>
</reference>
<name>A0A7X0SP03_9BACL</name>
<dbReference type="InterPro" id="IPR017871">
    <property type="entry name" value="ABC_transporter-like_CS"/>
</dbReference>
<evidence type="ECO:0000256" key="8">
    <source>
        <dbReference type="ARBA" id="ARBA00023136"/>
    </source>
</evidence>
<dbReference type="Pfam" id="PF02361">
    <property type="entry name" value="CbiQ"/>
    <property type="match status" value="1"/>
</dbReference>
<feature type="transmembrane region" description="Helical" evidence="10">
    <location>
        <begin position="421"/>
        <end position="441"/>
    </location>
</feature>
<keyword evidence="6 12" id="KW-0067">ATP-binding</keyword>
<evidence type="ECO:0000256" key="9">
    <source>
        <dbReference type="SAM" id="MobiDB-lite"/>
    </source>
</evidence>
<accession>A0A7X0SP03</accession>
<dbReference type="PROSITE" id="PS00211">
    <property type="entry name" value="ABC_TRANSPORTER_1"/>
    <property type="match status" value="1"/>
</dbReference>
<keyword evidence="4 10" id="KW-0812">Transmembrane</keyword>
<feature type="compositionally biased region" description="Basic and acidic residues" evidence="9">
    <location>
        <begin position="349"/>
        <end position="358"/>
    </location>
</feature>
<dbReference type="GO" id="GO:0042626">
    <property type="term" value="F:ATPase-coupled transmembrane transporter activity"/>
    <property type="evidence" value="ECO:0007669"/>
    <property type="project" value="TreeGrafter"/>
</dbReference>
<dbReference type="RefSeq" id="WP_185130040.1">
    <property type="nucleotide sequence ID" value="NZ_JACJVO010000019.1"/>
</dbReference>
<dbReference type="InterPro" id="IPR027417">
    <property type="entry name" value="P-loop_NTPase"/>
</dbReference>
<dbReference type="EMBL" id="JACJVO010000019">
    <property type="protein sequence ID" value="MBB6732374.1"/>
    <property type="molecule type" value="Genomic_DNA"/>
</dbReference>
<feature type="region of interest" description="Disordered" evidence="9">
    <location>
        <begin position="338"/>
        <end position="368"/>
    </location>
</feature>
<comment type="similarity">
    <text evidence="2">Belongs to the ABC transporter superfamily.</text>
</comment>
<keyword evidence="7 10" id="KW-1133">Transmembrane helix</keyword>
<keyword evidence="5" id="KW-0547">Nucleotide-binding</keyword>
<feature type="transmembrane region" description="Helical" evidence="10">
    <location>
        <begin position="461"/>
        <end position="479"/>
    </location>
</feature>
<dbReference type="CDD" id="cd16914">
    <property type="entry name" value="EcfT"/>
    <property type="match status" value="1"/>
</dbReference>
<gene>
    <name evidence="12" type="ORF">H7C18_15750</name>
</gene>
<evidence type="ECO:0000256" key="2">
    <source>
        <dbReference type="ARBA" id="ARBA00005417"/>
    </source>
</evidence>
<dbReference type="GO" id="GO:0005524">
    <property type="term" value="F:ATP binding"/>
    <property type="evidence" value="ECO:0007669"/>
    <property type="project" value="UniProtKB-KW"/>
</dbReference>
<dbReference type="Pfam" id="PF00005">
    <property type="entry name" value="ABC_tran"/>
    <property type="match status" value="1"/>
</dbReference>
<dbReference type="PROSITE" id="PS50893">
    <property type="entry name" value="ABC_TRANSPORTER_2"/>
    <property type="match status" value="1"/>
</dbReference>